<dbReference type="Proteomes" id="UP000465810">
    <property type="component" value="Unassembled WGS sequence"/>
</dbReference>
<dbReference type="GO" id="GO:0016874">
    <property type="term" value="F:ligase activity"/>
    <property type="evidence" value="ECO:0007669"/>
    <property type="project" value="UniProtKB-KW"/>
</dbReference>
<feature type="transmembrane region" description="Helical" evidence="5">
    <location>
        <begin position="139"/>
        <end position="158"/>
    </location>
</feature>
<organism evidence="7 8">
    <name type="scientific">Novosphingobium silvae</name>
    <dbReference type="NCBI Taxonomy" id="2692619"/>
    <lineage>
        <taxon>Bacteria</taxon>
        <taxon>Pseudomonadati</taxon>
        <taxon>Pseudomonadota</taxon>
        <taxon>Alphaproteobacteria</taxon>
        <taxon>Sphingomonadales</taxon>
        <taxon>Sphingomonadaceae</taxon>
        <taxon>Novosphingobium</taxon>
    </lineage>
</organism>
<evidence type="ECO:0000259" key="6">
    <source>
        <dbReference type="Pfam" id="PF04932"/>
    </source>
</evidence>
<proteinExistence type="predicted"/>
<dbReference type="PANTHER" id="PTHR37422:SF13">
    <property type="entry name" value="LIPOPOLYSACCHARIDE BIOSYNTHESIS PROTEIN PA4999-RELATED"/>
    <property type="match status" value="1"/>
</dbReference>
<feature type="transmembrane region" description="Helical" evidence="5">
    <location>
        <begin position="62"/>
        <end position="79"/>
    </location>
</feature>
<evidence type="ECO:0000256" key="3">
    <source>
        <dbReference type="ARBA" id="ARBA00022989"/>
    </source>
</evidence>
<feature type="transmembrane region" description="Helical" evidence="5">
    <location>
        <begin position="35"/>
        <end position="55"/>
    </location>
</feature>
<accession>A0A7X4K6U5</accession>
<feature type="transmembrane region" description="Helical" evidence="5">
    <location>
        <begin position="170"/>
        <end position="188"/>
    </location>
</feature>
<dbReference type="PANTHER" id="PTHR37422">
    <property type="entry name" value="TEICHURONIC ACID BIOSYNTHESIS PROTEIN TUAE"/>
    <property type="match status" value="1"/>
</dbReference>
<sequence length="499" mass="55527">MLGVLLFVWALRAPLRRDMATRAVAMAFFMPVTAWMLPNIWLVYLVMLAWVPLFAGRLERVAGIYLFSLLLLPGLDMTFEFGGTRLFDFGVHDALAIGSALLVLRDPRRCRISGADDRRVSLLLVVLVFGLARETSFTHFMRTAINVALDYGLPYFILSRSLPVVEAMRSALRWLACAGAAIAPVLVFEVSQTWPIYNELYWRHNVPMLLIVKMRGAMLRAGGPFNEPTSMALVLAMCAFALWLLRDDFRTRARHALLFAVTFAGLSSPQSRNAWVGLGLAIALADIFVDRWSALLHKLVPTAAAITMVVFVASSSPDWSESLGLSGQGSDTAEYRRNLLQRGSEEFWKSPIIGYSSAQLESRLNDMRQGEGIIDYVNSYLWFGLVAGLPGLLVFVANLFSPLAMLWSRRWTLVEIDAYAPAAFVFGCVAMLGMTLVFTSFGLRPSLLAFGFFGFAAALRAACRTYWHEEEEKAEEHAQPVWPQLAAGLPGRPQDPLVR</sequence>
<comment type="caution">
    <text evidence="7">The sequence shown here is derived from an EMBL/GenBank/DDBJ whole genome shotgun (WGS) entry which is preliminary data.</text>
</comment>
<reference evidence="7 8" key="1">
    <citation type="submission" date="2019-12" db="EMBL/GenBank/DDBJ databases">
        <authorList>
            <person name="Feng G."/>
            <person name="Zhu H."/>
        </authorList>
    </citation>
    <scope>NUCLEOTIDE SEQUENCE [LARGE SCALE GENOMIC DNA]</scope>
    <source>
        <strain evidence="7 8">FGD1</strain>
    </source>
</reference>
<dbReference type="InterPro" id="IPR051533">
    <property type="entry name" value="WaaL-like"/>
</dbReference>
<evidence type="ECO:0000256" key="1">
    <source>
        <dbReference type="ARBA" id="ARBA00004141"/>
    </source>
</evidence>
<dbReference type="EMBL" id="WVTD01000001">
    <property type="protein sequence ID" value="MYL96608.1"/>
    <property type="molecule type" value="Genomic_DNA"/>
</dbReference>
<evidence type="ECO:0000256" key="5">
    <source>
        <dbReference type="SAM" id="Phobius"/>
    </source>
</evidence>
<keyword evidence="7" id="KW-0436">Ligase</keyword>
<comment type="subcellular location">
    <subcellularLocation>
        <location evidence="1">Membrane</location>
        <topology evidence="1">Multi-pass membrane protein</topology>
    </subcellularLocation>
</comment>
<name>A0A7X4K6U5_9SPHN</name>
<dbReference type="Pfam" id="PF04932">
    <property type="entry name" value="Wzy_C"/>
    <property type="match status" value="1"/>
</dbReference>
<dbReference type="AlphaFoldDB" id="A0A7X4K6U5"/>
<evidence type="ECO:0000313" key="7">
    <source>
        <dbReference type="EMBL" id="MYL96608.1"/>
    </source>
</evidence>
<keyword evidence="8" id="KW-1185">Reference proteome</keyword>
<keyword evidence="2 5" id="KW-0812">Transmembrane</keyword>
<dbReference type="GO" id="GO:0016020">
    <property type="term" value="C:membrane"/>
    <property type="evidence" value="ECO:0007669"/>
    <property type="project" value="UniProtKB-SubCell"/>
</dbReference>
<keyword evidence="4 5" id="KW-0472">Membrane</keyword>
<feature type="transmembrane region" description="Helical" evidence="5">
    <location>
        <begin position="380"/>
        <end position="407"/>
    </location>
</feature>
<gene>
    <name evidence="7" type="ORF">GR702_02310</name>
</gene>
<feature type="domain" description="O-antigen ligase-related" evidence="6">
    <location>
        <begin position="258"/>
        <end position="396"/>
    </location>
</feature>
<feature type="transmembrane region" description="Helical" evidence="5">
    <location>
        <begin position="419"/>
        <end position="441"/>
    </location>
</feature>
<evidence type="ECO:0000313" key="8">
    <source>
        <dbReference type="Proteomes" id="UP000465810"/>
    </source>
</evidence>
<dbReference type="InterPro" id="IPR007016">
    <property type="entry name" value="O-antigen_ligase-rel_domated"/>
</dbReference>
<protein>
    <submittedName>
        <fullName evidence="7">O-antigen ligase domain-containing protein</fullName>
    </submittedName>
</protein>
<evidence type="ECO:0000256" key="2">
    <source>
        <dbReference type="ARBA" id="ARBA00022692"/>
    </source>
</evidence>
<keyword evidence="3 5" id="KW-1133">Transmembrane helix</keyword>
<feature type="transmembrane region" description="Helical" evidence="5">
    <location>
        <begin position="228"/>
        <end position="245"/>
    </location>
</feature>
<evidence type="ECO:0000256" key="4">
    <source>
        <dbReference type="ARBA" id="ARBA00023136"/>
    </source>
</evidence>